<gene>
    <name evidence="1" type="ORF">EV200_105161</name>
</gene>
<accession>A0A4R2HAE5</accession>
<sequence>MKPQGHSKITKKTVFIYKAVKVQDNFSTHPTGDISHSIATSFIVAN</sequence>
<dbReference type="AlphaFoldDB" id="A0A4R2HAE5"/>
<dbReference type="Proteomes" id="UP000295684">
    <property type="component" value="Unassembled WGS sequence"/>
</dbReference>
<dbReference type="RefSeq" id="WP_165877933.1">
    <property type="nucleotide sequence ID" value="NZ_BMJO01000005.1"/>
</dbReference>
<evidence type="ECO:0000313" key="1">
    <source>
        <dbReference type="EMBL" id="TCO23692.1"/>
    </source>
</evidence>
<protein>
    <submittedName>
        <fullName evidence="1">Uncharacterized protein</fullName>
    </submittedName>
</protein>
<proteinExistence type="predicted"/>
<comment type="caution">
    <text evidence="1">The sequence shown here is derived from an EMBL/GenBank/DDBJ whole genome shotgun (WGS) entry which is preliminary data.</text>
</comment>
<name>A0A4R2HAE5_9SPHI</name>
<evidence type="ECO:0000313" key="2">
    <source>
        <dbReference type="Proteomes" id="UP000295684"/>
    </source>
</evidence>
<reference evidence="1 2" key="1">
    <citation type="submission" date="2019-03" db="EMBL/GenBank/DDBJ databases">
        <title>Genomic Encyclopedia of Type Strains, Phase IV (KMG-IV): sequencing the most valuable type-strain genomes for metagenomic binning, comparative biology and taxonomic classification.</title>
        <authorList>
            <person name="Goeker M."/>
        </authorList>
    </citation>
    <scope>NUCLEOTIDE SEQUENCE [LARGE SCALE GENOMIC DNA]</scope>
    <source>
        <strain evidence="1 2">DSM 103236</strain>
    </source>
</reference>
<organism evidence="1 2">
    <name type="scientific">Pedobacter psychrotolerans</name>
    <dbReference type="NCBI Taxonomy" id="1843235"/>
    <lineage>
        <taxon>Bacteria</taxon>
        <taxon>Pseudomonadati</taxon>
        <taxon>Bacteroidota</taxon>
        <taxon>Sphingobacteriia</taxon>
        <taxon>Sphingobacteriales</taxon>
        <taxon>Sphingobacteriaceae</taxon>
        <taxon>Pedobacter</taxon>
    </lineage>
</organism>
<dbReference type="EMBL" id="SLWO01000005">
    <property type="protein sequence ID" value="TCO23692.1"/>
    <property type="molecule type" value="Genomic_DNA"/>
</dbReference>